<evidence type="ECO:0000256" key="3">
    <source>
        <dbReference type="SAM" id="MobiDB-lite"/>
    </source>
</evidence>
<organism evidence="5 6">
    <name type="scientific">Boletus edulis BED1</name>
    <dbReference type="NCBI Taxonomy" id="1328754"/>
    <lineage>
        <taxon>Eukaryota</taxon>
        <taxon>Fungi</taxon>
        <taxon>Dikarya</taxon>
        <taxon>Basidiomycota</taxon>
        <taxon>Agaricomycotina</taxon>
        <taxon>Agaricomycetes</taxon>
        <taxon>Agaricomycetidae</taxon>
        <taxon>Boletales</taxon>
        <taxon>Boletineae</taxon>
        <taxon>Boletaceae</taxon>
        <taxon>Boletoideae</taxon>
        <taxon>Boletus</taxon>
    </lineage>
</organism>
<dbReference type="InterPro" id="IPR039896">
    <property type="entry name" value="Red-like"/>
</dbReference>
<feature type="region of interest" description="Disordered" evidence="3">
    <location>
        <begin position="10"/>
        <end position="57"/>
    </location>
</feature>
<dbReference type="AlphaFoldDB" id="A0AAD4C4H4"/>
<evidence type="ECO:0000313" key="5">
    <source>
        <dbReference type="EMBL" id="KAF8448941.1"/>
    </source>
</evidence>
<accession>A0AAD4C4H4</accession>
<name>A0AAD4C4H4_BOLED</name>
<evidence type="ECO:0000256" key="2">
    <source>
        <dbReference type="ARBA" id="ARBA00023242"/>
    </source>
</evidence>
<reference evidence="5" key="1">
    <citation type="submission" date="2019-10" db="EMBL/GenBank/DDBJ databases">
        <authorList>
            <consortium name="DOE Joint Genome Institute"/>
            <person name="Kuo A."/>
            <person name="Miyauchi S."/>
            <person name="Kiss E."/>
            <person name="Drula E."/>
            <person name="Kohler A."/>
            <person name="Sanchez-Garcia M."/>
            <person name="Andreopoulos B."/>
            <person name="Barry K.W."/>
            <person name="Bonito G."/>
            <person name="Buee M."/>
            <person name="Carver A."/>
            <person name="Chen C."/>
            <person name="Cichocki N."/>
            <person name="Clum A."/>
            <person name="Culley D."/>
            <person name="Crous P.W."/>
            <person name="Fauchery L."/>
            <person name="Girlanda M."/>
            <person name="Hayes R."/>
            <person name="Keri Z."/>
            <person name="LaButti K."/>
            <person name="Lipzen A."/>
            <person name="Lombard V."/>
            <person name="Magnuson J."/>
            <person name="Maillard F."/>
            <person name="Morin E."/>
            <person name="Murat C."/>
            <person name="Nolan M."/>
            <person name="Ohm R."/>
            <person name="Pangilinan J."/>
            <person name="Pereira M."/>
            <person name="Perotto S."/>
            <person name="Peter M."/>
            <person name="Riley R."/>
            <person name="Sitrit Y."/>
            <person name="Stielow B."/>
            <person name="Szollosi G."/>
            <person name="Zifcakova L."/>
            <person name="Stursova M."/>
            <person name="Spatafora J.W."/>
            <person name="Tedersoo L."/>
            <person name="Vaario L.-M."/>
            <person name="Yamada A."/>
            <person name="Yan M."/>
            <person name="Wang P."/>
            <person name="Xu J."/>
            <person name="Bruns T."/>
            <person name="Baldrian P."/>
            <person name="Vilgalys R."/>
            <person name="Henrissat B."/>
            <person name="Grigoriev I.V."/>
            <person name="Hibbett D."/>
            <person name="Nagy L.G."/>
            <person name="Martin F.M."/>
        </authorList>
    </citation>
    <scope>NUCLEOTIDE SEQUENCE</scope>
    <source>
        <strain evidence="5">BED1</strain>
    </source>
</reference>
<feature type="region of interest" description="Disordered" evidence="3">
    <location>
        <begin position="392"/>
        <end position="415"/>
    </location>
</feature>
<evidence type="ECO:0000256" key="1">
    <source>
        <dbReference type="ARBA" id="ARBA00004123"/>
    </source>
</evidence>
<keyword evidence="6" id="KW-1185">Reference proteome</keyword>
<comment type="caution">
    <text evidence="5">The sequence shown here is derived from an EMBL/GenBank/DDBJ whole genome shotgun (WGS) entry which is preliminary data.</text>
</comment>
<sequence length="415" mass="46334">MDQDAFRQLLASSRRPQLNVKQPVPTTANNKQKATPSAPSEPAFKPRKVKKTESTYRDRAAERREGIGTDYAEVEAVLEDFNKRVAHEDRDVIEQQRMYLGGDSQHTILVKGLDMSLLEQNRARAAATTEDDEILEQVFVEATSISGPTEPRKRTREDIIRDLKAKRQNGDESADQPAVENPVEDGSILEAAKKARKFRPIGFKPIGQTEEKEKSRKRKVKEGKEGVKKKKRNVENTPVPSETNNKSTEETPAVSQECDATEPSSSKMPPKLPEPEPAPLDEDFDIFAGAGDYEGFPVDEESDEENRDMEGIIAPSPSRETVFPAPVVATKGWFDEPEPEVRQASSPPEKSPPVPETIAVVEEPQEIRLKPLESSALPSIRDFLAMDEAVERAEKRKARKEKKKKKKAGGDDDDD</sequence>
<feature type="compositionally biased region" description="Basic and acidic residues" evidence="3">
    <location>
        <begin position="150"/>
        <end position="170"/>
    </location>
</feature>
<evidence type="ECO:0000313" key="6">
    <source>
        <dbReference type="Proteomes" id="UP001194468"/>
    </source>
</evidence>
<keyword evidence="2" id="KW-0539">Nucleus</keyword>
<dbReference type="InterPro" id="IPR012916">
    <property type="entry name" value="RED_N"/>
</dbReference>
<feature type="domain" description="RED-like N-terminal" evidence="4">
    <location>
        <begin position="48"/>
        <end position="157"/>
    </location>
</feature>
<feature type="compositionally biased region" description="Acidic residues" evidence="3">
    <location>
        <begin position="297"/>
        <end position="307"/>
    </location>
</feature>
<feature type="compositionally biased region" description="Polar residues" evidence="3">
    <location>
        <begin position="10"/>
        <end position="38"/>
    </location>
</feature>
<feature type="region of interest" description="Disordered" evidence="3">
    <location>
        <begin position="141"/>
        <end position="357"/>
    </location>
</feature>
<proteinExistence type="predicted"/>
<feature type="compositionally biased region" description="Basic residues" evidence="3">
    <location>
        <begin position="395"/>
        <end position="407"/>
    </location>
</feature>
<dbReference type="Pfam" id="PF07808">
    <property type="entry name" value="RED_N"/>
    <property type="match status" value="1"/>
</dbReference>
<protein>
    <recommendedName>
        <fullName evidence="4">RED-like N-terminal domain-containing protein</fullName>
    </recommendedName>
</protein>
<evidence type="ECO:0000259" key="4">
    <source>
        <dbReference type="Pfam" id="PF07808"/>
    </source>
</evidence>
<comment type="subcellular location">
    <subcellularLocation>
        <location evidence="1">Nucleus</location>
    </subcellularLocation>
</comment>
<gene>
    <name evidence="5" type="ORF">L210DRAFT_3523524</name>
</gene>
<dbReference type="EMBL" id="WHUW01000003">
    <property type="protein sequence ID" value="KAF8448941.1"/>
    <property type="molecule type" value="Genomic_DNA"/>
</dbReference>
<dbReference type="Proteomes" id="UP001194468">
    <property type="component" value="Unassembled WGS sequence"/>
</dbReference>
<reference evidence="5" key="2">
    <citation type="journal article" date="2020" name="Nat. Commun.">
        <title>Large-scale genome sequencing of mycorrhizal fungi provides insights into the early evolution of symbiotic traits.</title>
        <authorList>
            <person name="Miyauchi S."/>
            <person name="Kiss E."/>
            <person name="Kuo A."/>
            <person name="Drula E."/>
            <person name="Kohler A."/>
            <person name="Sanchez-Garcia M."/>
            <person name="Morin E."/>
            <person name="Andreopoulos B."/>
            <person name="Barry K.W."/>
            <person name="Bonito G."/>
            <person name="Buee M."/>
            <person name="Carver A."/>
            <person name="Chen C."/>
            <person name="Cichocki N."/>
            <person name="Clum A."/>
            <person name="Culley D."/>
            <person name="Crous P.W."/>
            <person name="Fauchery L."/>
            <person name="Girlanda M."/>
            <person name="Hayes R.D."/>
            <person name="Keri Z."/>
            <person name="LaButti K."/>
            <person name="Lipzen A."/>
            <person name="Lombard V."/>
            <person name="Magnuson J."/>
            <person name="Maillard F."/>
            <person name="Murat C."/>
            <person name="Nolan M."/>
            <person name="Ohm R.A."/>
            <person name="Pangilinan J."/>
            <person name="Pereira M.F."/>
            <person name="Perotto S."/>
            <person name="Peter M."/>
            <person name="Pfister S."/>
            <person name="Riley R."/>
            <person name="Sitrit Y."/>
            <person name="Stielow J.B."/>
            <person name="Szollosi G."/>
            <person name="Zifcakova L."/>
            <person name="Stursova M."/>
            <person name="Spatafora J.W."/>
            <person name="Tedersoo L."/>
            <person name="Vaario L.M."/>
            <person name="Yamada A."/>
            <person name="Yan M."/>
            <person name="Wang P."/>
            <person name="Xu J."/>
            <person name="Bruns T."/>
            <person name="Baldrian P."/>
            <person name="Vilgalys R."/>
            <person name="Dunand C."/>
            <person name="Henrissat B."/>
            <person name="Grigoriev I.V."/>
            <person name="Hibbett D."/>
            <person name="Nagy L.G."/>
            <person name="Martin F.M."/>
        </authorList>
    </citation>
    <scope>NUCLEOTIDE SEQUENCE</scope>
    <source>
        <strain evidence="5">BED1</strain>
    </source>
</reference>
<dbReference type="GO" id="GO:0005634">
    <property type="term" value="C:nucleus"/>
    <property type="evidence" value="ECO:0007669"/>
    <property type="project" value="UniProtKB-SubCell"/>
</dbReference>
<dbReference type="PANTHER" id="PTHR12765">
    <property type="entry name" value="RED PROTEIN IK FACTOR CYTOKINE IK"/>
    <property type="match status" value="1"/>
</dbReference>
<feature type="compositionally biased region" description="Basic residues" evidence="3">
    <location>
        <begin position="215"/>
        <end position="232"/>
    </location>
</feature>